<dbReference type="Gene3D" id="1.20.190.20">
    <property type="entry name" value="14-3-3 domain"/>
    <property type="match status" value="1"/>
</dbReference>
<evidence type="ECO:0000313" key="1">
    <source>
        <dbReference type="EMBL" id="CAF1300395.1"/>
    </source>
</evidence>
<name>A0A819BWX8_9BILA</name>
<reference evidence="2" key="1">
    <citation type="submission" date="2021-02" db="EMBL/GenBank/DDBJ databases">
        <authorList>
            <person name="Nowell W R."/>
        </authorList>
    </citation>
    <scope>NUCLEOTIDE SEQUENCE</scope>
</reference>
<dbReference type="Proteomes" id="UP000663844">
    <property type="component" value="Unassembled WGS sequence"/>
</dbReference>
<accession>A0A819BWX8</accession>
<gene>
    <name evidence="1" type="ORF">JYZ213_LOCUS32280</name>
    <name evidence="2" type="ORF">OXD698_LOCUS18401</name>
</gene>
<dbReference type="AlphaFoldDB" id="A0A819BWX8"/>
<evidence type="ECO:0000313" key="2">
    <source>
        <dbReference type="EMBL" id="CAF3803516.1"/>
    </source>
</evidence>
<comment type="caution">
    <text evidence="2">The sequence shown here is derived from an EMBL/GenBank/DDBJ whole genome shotgun (WGS) entry which is preliminary data.</text>
</comment>
<dbReference type="InterPro" id="IPR036815">
    <property type="entry name" value="14-3-3_dom_sf"/>
</dbReference>
<organism evidence="2 3">
    <name type="scientific">Adineta steineri</name>
    <dbReference type="NCBI Taxonomy" id="433720"/>
    <lineage>
        <taxon>Eukaryota</taxon>
        <taxon>Metazoa</taxon>
        <taxon>Spiralia</taxon>
        <taxon>Gnathifera</taxon>
        <taxon>Rotifera</taxon>
        <taxon>Eurotatoria</taxon>
        <taxon>Bdelloidea</taxon>
        <taxon>Adinetida</taxon>
        <taxon>Adinetidae</taxon>
        <taxon>Adineta</taxon>
    </lineage>
</organism>
<protein>
    <submittedName>
        <fullName evidence="2">Uncharacterized protein</fullName>
    </submittedName>
</protein>
<sequence length="170" mass="20694">MNIIEEYFWKATMAFQMNRLNESCEYICQAIEQHDQPHLTLEQLELIWCVIPKIITNNTKSIERLVHYHQRMPIETDELFDHLMQSYVNQIEENQAKFCLKLIHCFDKNLIQDKNDIDHIHLQCLQSDLYLQLSYVSRPYQSQIYYNKHRKLLNDNEHLINMYKNMSRDN</sequence>
<evidence type="ECO:0000313" key="3">
    <source>
        <dbReference type="Proteomes" id="UP000663844"/>
    </source>
</evidence>
<dbReference type="Proteomes" id="UP000663845">
    <property type="component" value="Unassembled WGS sequence"/>
</dbReference>
<dbReference type="EMBL" id="CAJNOG010000570">
    <property type="protein sequence ID" value="CAF1300395.1"/>
    <property type="molecule type" value="Genomic_DNA"/>
</dbReference>
<dbReference type="EMBL" id="CAJOAZ010001358">
    <property type="protein sequence ID" value="CAF3803516.1"/>
    <property type="molecule type" value="Genomic_DNA"/>
</dbReference>
<proteinExistence type="predicted"/>
<dbReference type="SUPFAM" id="SSF48445">
    <property type="entry name" value="14-3-3 protein"/>
    <property type="match status" value="1"/>
</dbReference>